<accession>A0ABV3LY58</accession>
<evidence type="ECO:0000313" key="4">
    <source>
        <dbReference type="Proteomes" id="UP001553843"/>
    </source>
</evidence>
<dbReference type="Proteomes" id="UP001553843">
    <property type="component" value="Unassembled WGS sequence"/>
</dbReference>
<evidence type="ECO:0000256" key="1">
    <source>
        <dbReference type="SAM" id="MobiDB-lite"/>
    </source>
</evidence>
<reference evidence="3 4" key="1">
    <citation type="submission" date="2024-06" db="EMBL/GenBank/DDBJ databases">
        <title>The Natural Products Discovery Center: Release of the First 8490 Sequenced Strains for Exploring Actinobacteria Biosynthetic Diversity.</title>
        <authorList>
            <person name="Kalkreuter E."/>
            <person name="Kautsar S.A."/>
            <person name="Yang D."/>
            <person name="Bader C.D."/>
            <person name="Teijaro C.N."/>
            <person name="Fluegel L."/>
            <person name="Davis C.M."/>
            <person name="Simpson J.R."/>
            <person name="Lauterbach L."/>
            <person name="Steele A.D."/>
            <person name="Gui C."/>
            <person name="Meng S."/>
            <person name="Li G."/>
            <person name="Viehrig K."/>
            <person name="Ye F."/>
            <person name="Su P."/>
            <person name="Kiefer A.F."/>
            <person name="Nichols A."/>
            <person name="Cepeda A.J."/>
            <person name="Yan W."/>
            <person name="Fan B."/>
            <person name="Jiang Y."/>
            <person name="Adhikari A."/>
            <person name="Zheng C.-J."/>
            <person name="Schuster L."/>
            <person name="Cowan T.M."/>
            <person name="Smanski M.J."/>
            <person name="Chevrette M.G."/>
            <person name="De Carvalho L.P.S."/>
            <person name="Shen B."/>
        </authorList>
    </citation>
    <scope>NUCLEOTIDE SEQUENCE [LARGE SCALE GENOMIC DNA]</scope>
    <source>
        <strain evidence="3 4">NPDC047833</strain>
    </source>
</reference>
<dbReference type="RefSeq" id="WP_359771976.1">
    <property type="nucleotide sequence ID" value="NZ_JBEYRR010000001.1"/>
</dbReference>
<evidence type="ECO:0000313" key="3">
    <source>
        <dbReference type="EMBL" id="MEW2364395.1"/>
    </source>
</evidence>
<feature type="compositionally biased region" description="Basic residues" evidence="1">
    <location>
        <begin position="245"/>
        <end position="254"/>
    </location>
</feature>
<feature type="transmembrane region" description="Helical" evidence="2">
    <location>
        <begin position="116"/>
        <end position="141"/>
    </location>
</feature>
<gene>
    <name evidence="3" type="ORF">AB0887_20950</name>
</gene>
<dbReference type="Pfam" id="PF10935">
    <property type="entry name" value="DUF2637"/>
    <property type="match status" value="1"/>
</dbReference>
<keyword evidence="4" id="KW-1185">Reference proteome</keyword>
<evidence type="ECO:0000256" key="2">
    <source>
        <dbReference type="SAM" id="Phobius"/>
    </source>
</evidence>
<feature type="region of interest" description="Disordered" evidence="1">
    <location>
        <begin position="1"/>
        <end position="48"/>
    </location>
</feature>
<comment type="caution">
    <text evidence="3">The sequence shown here is derived from an EMBL/GenBank/DDBJ whole genome shotgun (WGS) entry which is preliminary data.</text>
</comment>
<sequence length="292" mass="31916">MQNEPVYYHPGYSGDQASGYFNEHRGQYGHPDGRYPPLSEPPDPGWDPAEELAYLLQDAIAEQPPPPVPPADEVPGTQTAVGSPLRALQDITTELPPLRKNPQSHRKTREQRRTHLVRTASCAITTLVAITASAVSLFSTAVAYDPLRLIAISHTENSSVTWWPVLIFGPWLVASLSVLRAALHQRRAVHSWCVAVLFSLITMLLCIARAPRDVIDITVAALPSLASLACFQQLVRQVTLTRPPKRAAPRHRLPQARVPLPAEEPAHETAATGAPLKAEVPRPRSAGLGEQQ</sequence>
<keyword evidence="2" id="KW-0812">Transmembrane</keyword>
<feature type="region of interest" description="Disordered" evidence="1">
    <location>
        <begin position="245"/>
        <end position="292"/>
    </location>
</feature>
<keyword evidence="2" id="KW-1133">Transmembrane helix</keyword>
<dbReference type="EMBL" id="JBEYRS010000008">
    <property type="protein sequence ID" value="MEW2364395.1"/>
    <property type="molecule type" value="Genomic_DNA"/>
</dbReference>
<name>A0ABV3LY58_9ACTN</name>
<protein>
    <submittedName>
        <fullName evidence="3">DUF2637 domain-containing protein</fullName>
    </submittedName>
</protein>
<feature type="transmembrane region" description="Helical" evidence="2">
    <location>
        <begin position="191"/>
        <end position="211"/>
    </location>
</feature>
<keyword evidence="2" id="KW-0472">Membrane</keyword>
<organism evidence="3 4">
    <name type="scientific">Streptomyces huasconensis</name>
    <dbReference type="NCBI Taxonomy" id="1854574"/>
    <lineage>
        <taxon>Bacteria</taxon>
        <taxon>Bacillati</taxon>
        <taxon>Actinomycetota</taxon>
        <taxon>Actinomycetes</taxon>
        <taxon>Kitasatosporales</taxon>
        <taxon>Streptomycetaceae</taxon>
        <taxon>Streptomyces</taxon>
    </lineage>
</organism>
<proteinExistence type="predicted"/>
<feature type="transmembrane region" description="Helical" evidence="2">
    <location>
        <begin position="161"/>
        <end position="179"/>
    </location>
</feature>
<dbReference type="InterPro" id="IPR021235">
    <property type="entry name" value="DUF2637"/>
</dbReference>